<keyword evidence="2" id="KW-0472">Membrane</keyword>
<feature type="compositionally biased region" description="Basic and acidic residues" evidence="1">
    <location>
        <begin position="42"/>
        <end position="53"/>
    </location>
</feature>
<dbReference type="PANTHER" id="PTHR35394:SF5">
    <property type="entry name" value="DUF3176 DOMAIN-CONTAINING PROTEIN"/>
    <property type="match status" value="1"/>
</dbReference>
<dbReference type="EMBL" id="JAPDRK010000006">
    <property type="protein sequence ID" value="KAJ9611405.1"/>
    <property type="molecule type" value="Genomic_DNA"/>
</dbReference>
<evidence type="ECO:0000256" key="1">
    <source>
        <dbReference type="SAM" id="MobiDB-lite"/>
    </source>
</evidence>
<keyword evidence="2" id="KW-0812">Transmembrane</keyword>
<feature type="region of interest" description="Disordered" evidence="1">
    <location>
        <begin position="25"/>
        <end position="69"/>
    </location>
</feature>
<evidence type="ECO:0000256" key="2">
    <source>
        <dbReference type="SAM" id="Phobius"/>
    </source>
</evidence>
<name>A0AA39CKB5_9EURO</name>
<organism evidence="3 4">
    <name type="scientific">Cladophialophora chaetospira</name>
    <dbReference type="NCBI Taxonomy" id="386627"/>
    <lineage>
        <taxon>Eukaryota</taxon>
        <taxon>Fungi</taxon>
        <taxon>Dikarya</taxon>
        <taxon>Ascomycota</taxon>
        <taxon>Pezizomycotina</taxon>
        <taxon>Eurotiomycetes</taxon>
        <taxon>Chaetothyriomycetidae</taxon>
        <taxon>Chaetothyriales</taxon>
        <taxon>Herpotrichiellaceae</taxon>
        <taxon>Cladophialophora</taxon>
    </lineage>
</organism>
<feature type="transmembrane region" description="Helical" evidence="2">
    <location>
        <begin position="553"/>
        <end position="575"/>
    </location>
</feature>
<comment type="caution">
    <text evidence="3">The sequence shown here is derived from an EMBL/GenBank/DDBJ whole genome shotgun (WGS) entry which is preliminary data.</text>
</comment>
<dbReference type="AlphaFoldDB" id="A0AA39CKB5"/>
<dbReference type="Proteomes" id="UP001172673">
    <property type="component" value="Unassembled WGS sequence"/>
</dbReference>
<evidence type="ECO:0000313" key="3">
    <source>
        <dbReference type="EMBL" id="KAJ9611405.1"/>
    </source>
</evidence>
<protein>
    <submittedName>
        <fullName evidence="3">Uncharacterized protein</fullName>
    </submittedName>
</protein>
<sequence length="660" mass="72922">MSIQYVPAPIDGFATDAAVATASIQQKTPQFPKTPFLDPEPEYGHNDGYDWTRQHRTGHGRESSTPLSVPLSTFPAKHTGIDHEGDELPLLKVAGSKFSKLSTEPAEGLGVVSSYCGKPYQDGLAPFSQSHTFAYLQLRNRSVLATFVLIVSLAVDPFLQAAISLSGSMENSVHSNGVPSVGRTTYADVGKLLPIVNPSTSFVEFEGNDINLDAYSAYPSMGLLSAIFNGLDDSPWAQAGKSVFSCPTGNCTWAPFTSAGVCSTCVDVSEHIVKETGFGYPSNQAPPAAVVDMEKFTGFNLSYCNIRNPNSDATLRMYETDLTANVTSDYLQTLSFQAMDTLFLSVLIMEADPSWMAHKVLWEHSMPRATECGLYFCVNLYNSSVQNGSLMEDTVASWHERESRSWKTSDTHHDESFTNHDAVLNLWDEKHSSLYDSIPLYRSDLQLSVPSSGLRNGIKVNTTERFNITQGTIVSIQNWIESWGFGSTMIVYPIKDIDGGAARPLAETLFNSKSLNSTFKSLAESITNNMRDSSNTAAIGESQEWIIRFKVQWVYLILPSVHLLVGTAYIISIVWQTWHSGLPVWKDGLMPSLAYGFDTAEQNLLRATQHSREPVTVSFDTSGLRPKLRVNTAVGDDMKALEQRLRWGNRFSKLVRWRQG</sequence>
<proteinExistence type="predicted"/>
<gene>
    <name evidence="3" type="ORF">H2200_004589</name>
</gene>
<keyword evidence="4" id="KW-1185">Reference proteome</keyword>
<accession>A0AA39CKB5</accession>
<evidence type="ECO:0000313" key="4">
    <source>
        <dbReference type="Proteomes" id="UP001172673"/>
    </source>
</evidence>
<keyword evidence="2" id="KW-1133">Transmembrane helix</keyword>
<dbReference type="PANTHER" id="PTHR35394">
    <property type="entry name" value="DUF3176 DOMAIN-CONTAINING PROTEIN"/>
    <property type="match status" value="1"/>
</dbReference>
<reference evidence="3" key="1">
    <citation type="submission" date="2022-10" db="EMBL/GenBank/DDBJ databases">
        <title>Culturing micro-colonial fungi from biological soil crusts in the Mojave desert and describing Neophaeococcomyces mojavensis, and introducing the new genera and species Taxawa tesnikishii.</title>
        <authorList>
            <person name="Kurbessoian T."/>
            <person name="Stajich J.E."/>
        </authorList>
    </citation>
    <scope>NUCLEOTIDE SEQUENCE</scope>
    <source>
        <strain evidence="3">TK_41</strain>
    </source>
</reference>